<keyword evidence="8" id="KW-0812">Transmembrane</keyword>
<keyword evidence="3" id="KW-0732">Signal</keyword>
<comment type="caution">
    <text evidence="9">The sequence shown here is derived from an EMBL/GenBank/DDBJ whole genome shotgun (WGS) entry which is preliminary data.</text>
</comment>
<evidence type="ECO:0008006" key="11">
    <source>
        <dbReference type="Google" id="ProtNLM"/>
    </source>
</evidence>
<keyword evidence="6" id="KW-0998">Cell outer membrane</keyword>
<feature type="transmembrane region" description="Helical" evidence="8">
    <location>
        <begin position="20"/>
        <end position="37"/>
    </location>
</feature>
<keyword evidence="7" id="KW-0449">Lipoprotein</keyword>
<evidence type="ECO:0000256" key="5">
    <source>
        <dbReference type="ARBA" id="ARBA00023139"/>
    </source>
</evidence>
<evidence type="ECO:0000256" key="3">
    <source>
        <dbReference type="ARBA" id="ARBA00022729"/>
    </source>
</evidence>
<evidence type="ECO:0000256" key="6">
    <source>
        <dbReference type="ARBA" id="ARBA00023237"/>
    </source>
</evidence>
<keyword evidence="10" id="KW-1185">Reference proteome</keyword>
<evidence type="ECO:0000256" key="1">
    <source>
        <dbReference type="ARBA" id="ARBA00004442"/>
    </source>
</evidence>
<organism evidence="9 10">
    <name type="scientific">Odoribacter laneus YIT 12061</name>
    <dbReference type="NCBI Taxonomy" id="742817"/>
    <lineage>
        <taxon>Bacteria</taxon>
        <taxon>Pseudomonadati</taxon>
        <taxon>Bacteroidota</taxon>
        <taxon>Bacteroidia</taxon>
        <taxon>Bacteroidales</taxon>
        <taxon>Odoribacteraceae</taxon>
        <taxon>Odoribacter</taxon>
    </lineage>
</organism>
<evidence type="ECO:0000313" key="9">
    <source>
        <dbReference type="EMBL" id="EHP47801.1"/>
    </source>
</evidence>
<keyword evidence="5" id="KW-0564">Palmitate</keyword>
<name>H1DHB8_9BACT</name>
<keyword evidence="4 8" id="KW-0472">Membrane</keyword>
<dbReference type="EMBL" id="ADMC01000022">
    <property type="protein sequence ID" value="EHP47801.1"/>
    <property type="molecule type" value="Genomic_DNA"/>
</dbReference>
<dbReference type="eggNOG" id="ENOG50321N1">
    <property type="taxonomic scope" value="Bacteria"/>
</dbReference>
<dbReference type="AlphaFoldDB" id="H1DHB8"/>
<dbReference type="InterPro" id="IPR014941">
    <property type="entry name" value="FimB/Mfa2/Mfa3"/>
</dbReference>
<gene>
    <name evidence="9" type="ORF">HMPREF9449_01654</name>
</gene>
<dbReference type="STRING" id="742817.HMPREF9449_01654"/>
<dbReference type="GO" id="GO:0009279">
    <property type="term" value="C:cell outer membrane"/>
    <property type="evidence" value="ECO:0007669"/>
    <property type="project" value="UniProtKB-SubCell"/>
</dbReference>
<accession>H1DHB8</accession>
<dbReference type="Proteomes" id="UP000004892">
    <property type="component" value="Unassembled WGS sequence"/>
</dbReference>
<sequence>MEKTENIRLSKINAVRKTDFRLWGMMAIFAAVSSFTSCVKDELFNTPHPDHGKITVTADWTARGEDVPEPERWTISIGDYTGEETEAVHASDRLFEPDTYTLAAWSNADNITVSGTTATVSSASGNWDGAGAFIHNAPGWLHTSMQQVTIEKDRVHAFTAAMMQQVRQLTIVIDPKGDAAVRIVGIDAYLTGAAGALDFADGMHGSPANVELAFRKITEGADAGKWTATVRLLGVAGMEQRLKGSIRFADDNPKPVALDSDLTEALSGFNTGKTEGMILGGTLVETPTEAGFTATIVGWQPTDGGNTDAH</sequence>
<keyword evidence="8" id="KW-1133">Transmembrane helix</keyword>
<evidence type="ECO:0000313" key="10">
    <source>
        <dbReference type="Proteomes" id="UP000004892"/>
    </source>
</evidence>
<proteinExistence type="inferred from homology"/>
<reference evidence="9 10" key="1">
    <citation type="submission" date="2012-01" db="EMBL/GenBank/DDBJ databases">
        <title>The Genome Sequence of Odoribacter laneus YIT 12061.</title>
        <authorList>
            <consortium name="The Broad Institute Genome Sequencing Platform"/>
            <person name="Earl A."/>
            <person name="Ward D."/>
            <person name="Feldgarden M."/>
            <person name="Gevers D."/>
            <person name="Morotomi M."/>
            <person name="Young S.K."/>
            <person name="Zeng Q."/>
            <person name="Gargeya S."/>
            <person name="Fitzgerald M."/>
            <person name="Haas B."/>
            <person name="Abouelleil A."/>
            <person name="Alvarado L."/>
            <person name="Arachchi H.M."/>
            <person name="Berlin A."/>
            <person name="Chapman S.B."/>
            <person name="Gearin G."/>
            <person name="Goldberg J."/>
            <person name="Griggs A."/>
            <person name="Gujja S."/>
            <person name="Hansen M."/>
            <person name="Heiman D."/>
            <person name="Howarth C."/>
            <person name="Larimer J."/>
            <person name="Lui A."/>
            <person name="MacDonald P.J.P."/>
            <person name="McCowen C."/>
            <person name="Montmayeur A."/>
            <person name="Murphy C."/>
            <person name="Neiman D."/>
            <person name="Pearson M."/>
            <person name="Priest M."/>
            <person name="Roberts A."/>
            <person name="Saif S."/>
            <person name="Shea T."/>
            <person name="Sisk P."/>
            <person name="Stolte C."/>
            <person name="Sykes S."/>
            <person name="Wortman J."/>
            <person name="Nusbaum C."/>
            <person name="Birren B."/>
        </authorList>
    </citation>
    <scope>NUCLEOTIDE SEQUENCE [LARGE SCALE GENOMIC DNA]</scope>
    <source>
        <strain evidence="9 10">YIT 12061</strain>
    </source>
</reference>
<dbReference type="HOGENOM" id="CLU_083544_0_0_10"/>
<evidence type="ECO:0000256" key="2">
    <source>
        <dbReference type="ARBA" id="ARBA00007248"/>
    </source>
</evidence>
<dbReference type="PATRIC" id="fig|742817.3.peg.1765"/>
<comment type="subcellular location">
    <subcellularLocation>
        <location evidence="1">Cell outer membrane</location>
    </subcellularLocation>
</comment>
<evidence type="ECO:0000256" key="8">
    <source>
        <dbReference type="SAM" id="Phobius"/>
    </source>
</evidence>
<protein>
    <recommendedName>
        <fullName evidence="11">DUF5119 domain-containing protein</fullName>
    </recommendedName>
</protein>
<evidence type="ECO:0000256" key="7">
    <source>
        <dbReference type="ARBA" id="ARBA00023288"/>
    </source>
</evidence>
<comment type="similarity">
    <text evidence="2">Belongs to the bacteroidetes fimbrillin superfamily. FimB/Mfa2 family.</text>
</comment>
<dbReference type="Pfam" id="PF08842">
    <property type="entry name" value="Mfa2"/>
    <property type="match status" value="1"/>
</dbReference>
<evidence type="ECO:0000256" key="4">
    <source>
        <dbReference type="ARBA" id="ARBA00023136"/>
    </source>
</evidence>